<evidence type="ECO:0000256" key="4">
    <source>
        <dbReference type="ARBA" id="ARBA00022475"/>
    </source>
</evidence>
<comment type="caution">
    <text evidence="11">The sequence shown here is derived from an EMBL/GenBank/DDBJ whole genome shotgun (WGS) entry which is preliminary data.</text>
</comment>
<evidence type="ECO:0000256" key="8">
    <source>
        <dbReference type="ARBA" id="ARBA00022989"/>
    </source>
</evidence>
<keyword evidence="11" id="KW-0969">Cilium</keyword>
<dbReference type="PANTHER" id="PTHR35091:SF2">
    <property type="entry name" value="FLAGELLAR PROTEIN FLIL"/>
    <property type="match status" value="1"/>
</dbReference>
<protein>
    <recommendedName>
        <fullName evidence="10">Flagellar protein FliL</fullName>
    </recommendedName>
</protein>
<gene>
    <name evidence="11" type="primary">fliL</name>
    <name evidence="11" type="ORF">QC820_11045</name>
</gene>
<evidence type="ECO:0000256" key="1">
    <source>
        <dbReference type="ARBA" id="ARBA00002254"/>
    </source>
</evidence>
<dbReference type="InterPro" id="IPR005503">
    <property type="entry name" value="FliL"/>
</dbReference>
<feature type="transmembrane region" description="Helical" evidence="10">
    <location>
        <begin position="12"/>
        <end position="33"/>
    </location>
</feature>
<evidence type="ECO:0000256" key="9">
    <source>
        <dbReference type="ARBA" id="ARBA00023136"/>
    </source>
</evidence>
<accession>A0ABU1GMU9</accession>
<evidence type="ECO:0000256" key="7">
    <source>
        <dbReference type="ARBA" id="ARBA00022779"/>
    </source>
</evidence>
<evidence type="ECO:0000256" key="10">
    <source>
        <dbReference type="RuleBase" id="RU364125"/>
    </source>
</evidence>
<name>A0ABU1GMU9_9GAMM</name>
<evidence type="ECO:0000256" key="3">
    <source>
        <dbReference type="ARBA" id="ARBA00008281"/>
    </source>
</evidence>
<reference evidence="11 12" key="1">
    <citation type="submission" date="2023-04" db="EMBL/GenBank/DDBJ databases">
        <title>A long-awaited taxogenomic arrangement of the family Halomonadaceae.</title>
        <authorList>
            <person name="De La Haba R."/>
            <person name="Chuvochina M."/>
            <person name="Wittouck S."/>
            <person name="Arahal D.R."/>
            <person name="Sanchez-Porro C."/>
            <person name="Hugenholtz P."/>
            <person name="Ventosa A."/>
        </authorList>
    </citation>
    <scope>NUCLEOTIDE SEQUENCE [LARGE SCALE GENOMIC DNA]</scope>
    <source>
        <strain evidence="11 12">DSM 17332</strain>
    </source>
</reference>
<proteinExistence type="inferred from homology"/>
<dbReference type="PANTHER" id="PTHR35091">
    <property type="entry name" value="FLAGELLAR PROTEIN FLIL"/>
    <property type="match status" value="1"/>
</dbReference>
<evidence type="ECO:0000313" key="12">
    <source>
        <dbReference type="Proteomes" id="UP001252270"/>
    </source>
</evidence>
<organism evidence="11 12">
    <name type="scientific">Halomonas mongoliensis</name>
    <dbReference type="NCBI Taxonomy" id="321265"/>
    <lineage>
        <taxon>Bacteria</taxon>
        <taxon>Pseudomonadati</taxon>
        <taxon>Pseudomonadota</taxon>
        <taxon>Gammaproteobacteria</taxon>
        <taxon>Oceanospirillales</taxon>
        <taxon>Halomonadaceae</taxon>
        <taxon>Halomonas</taxon>
    </lineage>
</organism>
<comment type="subcellular location">
    <subcellularLocation>
        <location evidence="10">Cell inner membrane</location>
    </subcellularLocation>
    <subcellularLocation>
        <location evidence="2">Cell membrane</location>
        <topology evidence="2">Single-pass membrane protein</topology>
    </subcellularLocation>
</comment>
<keyword evidence="11" id="KW-0966">Cell projection</keyword>
<keyword evidence="8 10" id="KW-1133">Transmembrane helix</keyword>
<evidence type="ECO:0000256" key="6">
    <source>
        <dbReference type="ARBA" id="ARBA00022692"/>
    </source>
</evidence>
<keyword evidence="5 10" id="KW-0145">Chemotaxis</keyword>
<sequence>MAKTGGGSSKLLWLMAILVVVSLSAAGATLYMMMGKGEHHASQAQAAPERRAPIFVKIDPFTVNLADDVYGSRLLYTGISLKVGDHETRDILKEHMPQVRSRLLLLFSGQQASELSQPDGKVQLAAKVMATLHEPMTEHQPDLDIEAVLFTEFIVQ</sequence>
<keyword evidence="10" id="KW-0997">Cell inner membrane</keyword>
<evidence type="ECO:0000256" key="5">
    <source>
        <dbReference type="ARBA" id="ARBA00022500"/>
    </source>
</evidence>
<evidence type="ECO:0000313" key="11">
    <source>
        <dbReference type="EMBL" id="MDR5893351.1"/>
    </source>
</evidence>
<comment type="function">
    <text evidence="1 10">Controls the rotational direction of flagella during chemotaxis.</text>
</comment>
<keyword evidence="9 10" id="KW-0472">Membrane</keyword>
<dbReference type="RefSeq" id="WP_309636972.1">
    <property type="nucleotide sequence ID" value="NZ_JARWAL010000009.1"/>
</dbReference>
<keyword evidence="11" id="KW-0282">Flagellum</keyword>
<keyword evidence="7 10" id="KW-0283">Flagellar rotation</keyword>
<keyword evidence="4" id="KW-1003">Cell membrane</keyword>
<dbReference type="NCBIfam" id="NF005435">
    <property type="entry name" value="PRK07021.1"/>
    <property type="match status" value="1"/>
</dbReference>
<evidence type="ECO:0000256" key="2">
    <source>
        <dbReference type="ARBA" id="ARBA00004162"/>
    </source>
</evidence>
<comment type="similarity">
    <text evidence="3 10">Belongs to the FliL family.</text>
</comment>
<keyword evidence="12" id="KW-1185">Reference proteome</keyword>
<dbReference type="EMBL" id="JARWAL010000009">
    <property type="protein sequence ID" value="MDR5893351.1"/>
    <property type="molecule type" value="Genomic_DNA"/>
</dbReference>
<keyword evidence="6 10" id="KW-0812">Transmembrane</keyword>
<dbReference type="Pfam" id="PF03748">
    <property type="entry name" value="FliL"/>
    <property type="match status" value="1"/>
</dbReference>
<dbReference type="Proteomes" id="UP001252270">
    <property type="component" value="Unassembled WGS sequence"/>
</dbReference>